<evidence type="ECO:0000256" key="1">
    <source>
        <dbReference type="ARBA" id="ARBA00004141"/>
    </source>
</evidence>
<keyword evidence="5 6" id="KW-0472">Membrane</keyword>
<dbReference type="Proteomes" id="UP000411588">
    <property type="component" value="Unassembled WGS sequence"/>
</dbReference>
<evidence type="ECO:0000313" key="10">
    <source>
        <dbReference type="EMBL" id="HBH1542687.1"/>
    </source>
</evidence>
<reference evidence="9" key="1">
    <citation type="submission" date="2014-07" db="EMBL/GenBank/DDBJ databases">
        <authorList>
            <person name="Monot Marc"/>
        </authorList>
    </citation>
    <scope>NUCLEOTIDE SEQUENCE</scope>
    <source>
        <strain evidence="9">7032989</strain>
        <strain evidence="8">7032994</strain>
    </source>
</reference>
<comment type="similarity">
    <text evidence="2">Belongs to the autoinducer-2 exporter (AI-2E) (TC 2.A.86) family.</text>
</comment>
<comment type="subcellular location">
    <subcellularLocation>
        <location evidence="1">Membrane</location>
        <topology evidence="1">Multi-pass membrane protein</topology>
    </subcellularLocation>
</comment>
<dbReference type="Pfam" id="PF01594">
    <property type="entry name" value="AI-2E_transport"/>
    <property type="match status" value="1"/>
</dbReference>
<organism evidence="9">
    <name type="scientific">Clostridioides difficile</name>
    <name type="common">Peptoclostridium difficile</name>
    <dbReference type="NCBI Taxonomy" id="1496"/>
    <lineage>
        <taxon>Bacteria</taxon>
        <taxon>Bacillati</taxon>
        <taxon>Bacillota</taxon>
        <taxon>Clostridia</taxon>
        <taxon>Peptostreptococcales</taxon>
        <taxon>Peptostreptococcaceae</taxon>
        <taxon>Clostridioides</taxon>
    </lineage>
</organism>
<evidence type="ECO:0000256" key="4">
    <source>
        <dbReference type="ARBA" id="ARBA00022989"/>
    </source>
</evidence>
<feature type="transmembrane region" description="Helical" evidence="6">
    <location>
        <begin position="69"/>
        <end position="94"/>
    </location>
</feature>
<reference evidence="12 15" key="2">
    <citation type="submission" date="2017-02" db="EMBL/GenBank/DDBJ databases">
        <authorList>
            <consortium name="Pathogen Informatics"/>
        </authorList>
    </citation>
    <scope>NUCLEOTIDE SEQUENCE [LARGE SCALE GENOMIC DNA]</scope>
    <source>
        <strain evidence="13">Clo34</strain>
        <strain evidence="17">clo34</strain>
        <strain evidence="16">tl291</strain>
        <strain evidence="14">Tl291</strain>
        <strain evidence="12 15">VRECD0157</strain>
    </source>
</reference>
<evidence type="ECO:0000256" key="5">
    <source>
        <dbReference type="ARBA" id="ARBA00023136"/>
    </source>
</evidence>
<dbReference type="EMBL" id="LK933116">
    <property type="protein sequence ID" value="CDT35516.1"/>
    <property type="molecule type" value="Genomic_DNA"/>
</dbReference>
<evidence type="ECO:0000256" key="6">
    <source>
        <dbReference type="SAM" id="Phobius"/>
    </source>
</evidence>
<dbReference type="Proteomes" id="UP000372533">
    <property type="component" value="Unassembled WGS sequence"/>
</dbReference>
<evidence type="ECO:0000313" key="7">
    <source>
        <dbReference type="EMBL" id="CDS85539.1"/>
    </source>
</evidence>
<evidence type="ECO:0000313" key="15">
    <source>
        <dbReference type="Proteomes" id="UP000189137"/>
    </source>
</evidence>
<dbReference type="EMBL" id="DAEPXK010000021">
    <property type="protein sequence ID" value="HBH1542687.1"/>
    <property type="molecule type" value="Genomic_DNA"/>
</dbReference>
<protein>
    <submittedName>
        <fullName evidence="10">AI-2E family transporter</fullName>
    </submittedName>
    <submittedName>
        <fullName evidence="9 13">Membrane protein</fullName>
    </submittedName>
    <submittedName>
        <fullName evidence="12">Sporulation integral membrane protein YtvI</fullName>
    </submittedName>
</protein>
<feature type="transmembrane region" description="Helical" evidence="6">
    <location>
        <begin position="147"/>
        <end position="166"/>
    </location>
</feature>
<name>A0A031WIW3_CLODI</name>
<dbReference type="PATRIC" id="fig|1496.1371.peg.96"/>
<evidence type="ECO:0000256" key="2">
    <source>
        <dbReference type="ARBA" id="ARBA00009773"/>
    </source>
</evidence>
<evidence type="ECO:0000313" key="17">
    <source>
        <dbReference type="Proteomes" id="UP000411588"/>
    </source>
</evidence>
<proteinExistence type="inferred from homology"/>
<dbReference type="GO" id="GO:0055085">
    <property type="term" value="P:transmembrane transport"/>
    <property type="evidence" value="ECO:0007669"/>
    <property type="project" value="TreeGrafter"/>
</dbReference>
<feature type="transmembrane region" description="Helical" evidence="6">
    <location>
        <begin position="302"/>
        <end position="330"/>
    </location>
</feature>
<keyword evidence="3 6" id="KW-0812">Transmembrane</keyword>
<evidence type="ECO:0000313" key="8">
    <source>
        <dbReference type="EMBL" id="CDS87867.1"/>
    </source>
</evidence>
<dbReference type="EMBL" id="DAEQIJ010000003">
    <property type="protein sequence ID" value="HBH2619301.1"/>
    <property type="molecule type" value="Genomic_DNA"/>
</dbReference>
<sequence>MEDNKGLARDSSKYKIVSISVVVIILITFWYMLNMVLLTFIMTFIFYNLLVATRKRIKKFSSLNIPDSLIIIVLYALFAILLVLISYAVVPIIIVQLTELSRVFSDFDVNQFAQSLGPKLYPIVSKLDFNKYISQAGLLIASTATKVGSFGVNILLAFLLSLLLLLEKNEIKNFGDKLSDSKISFIYNSLVFFGKSFVKNFGEVMKVQVMIAFINSVVSMIFLGFMGFPQIWALGFMIFVLGLIPVAGVIVSLIPLTVIAFNTGGITKVFGVLLMICIVHAVETYILNPKLMSNRTKLPVCFVFIILLVGEHYLGVWGLLIGVPIFMFLMDILGVKFTSR</sequence>
<accession>A0A031WIW3</accession>
<dbReference type="EMBL" id="LK932402">
    <property type="protein sequence ID" value="CDS87867.1"/>
    <property type="molecule type" value="Genomic_DNA"/>
</dbReference>
<dbReference type="EMBL" id="CAAJVP010000015">
    <property type="protein sequence ID" value="VHY15340.1"/>
    <property type="molecule type" value="Genomic_DNA"/>
</dbReference>
<dbReference type="GO" id="GO:0016020">
    <property type="term" value="C:membrane"/>
    <property type="evidence" value="ECO:0007669"/>
    <property type="project" value="UniProtKB-SubCell"/>
</dbReference>
<dbReference type="OMA" id="NPKFMAS"/>
<dbReference type="PANTHER" id="PTHR21716">
    <property type="entry name" value="TRANSMEMBRANE PROTEIN"/>
    <property type="match status" value="1"/>
</dbReference>
<evidence type="ECO:0000313" key="9">
    <source>
        <dbReference type="EMBL" id="CDT35516.1"/>
    </source>
</evidence>
<feature type="transmembrane region" description="Helical" evidence="6">
    <location>
        <begin position="265"/>
        <end position="282"/>
    </location>
</feature>
<evidence type="ECO:0000313" key="16">
    <source>
        <dbReference type="Proteomes" id="UP000372533"/>
    </source>
</evidence>
<evidence type="ECO:0000313" key="13">
    <source>
        <dbReference type="EMBL" id="VFD29328.1"/>
    </source>
</evidence>
<evidence type="ECO:0000256" key="3">
    <source>
        <dbReference type="ARBA" id="ARBA00022692"/>
    </source>
</evidence>
<dbReference type="Proteomes" id="UP000189137">
    <property type="component" value="Unassembled WGS sequence"/>
</dbReference>
<evidence type="ECO:0000313" key="12">
    <source>
        <dbReference type="EMBL" id="SJS53243.1"/>
    </source>
</evidence>
<dbReference type="AlphaFoldDB" id="A0A031WIW3"/>
<dbReference type="InterPro" id="IPR002549">
    <property type="entry name" value="AI-2E-like"/>
</dbReference>
<dbReference type="GeneID" id="66354770"/>
<dbReference type="Proteomes" id="UP000879542">
    <property type="component" value="Unassembled WGS sequence"/>
</dbReference>
<keyword evidence="4 6" id="KW-1133">Transmembrane helix</keyword>
<dbReference type="EMBL" id="CAADAN010000001">
    <property type="protein sequence ID" value="VFD29328.1"/>
    <property type="molecule type" value="Genomic_DNA"/>
</dbReference>
<reference evidence="10" key="4">
    <citation type="submission" date="2021-06" db="EMBL/GenBank/DDBJ databases">
        <authorList>
            <consortium name="NCBI Pathogen Detection Project"/>
        </authorList>
    </citation>
    <scope>NUCLEOTIDE SEQUENCE</scope>
    <source>
        <strain evidence="11">Clostridioides</strain>
        <strain evidence="10">HN1000</strain>
    </source>
</reference>
<reference evidence="10" key="3">
    <citation type="journal article" date="2018" name="Genome Biol.">
        <title>SKESA: strategic k-mer extension for scrupulous assemblies.</title>
        <authorList>
            <person name="Souvorov A."/>
            <person name="Agarwala R."/>
            <person name="Lipman D.J."/>
        </authorList>
    </citation>
    <scope>NUCLEOTIDE SEQUENCE</scope>
    <source>
        <strain evidence="11">Clostridioides</strain>
        <strain evidence="10">HN1000</strain>
    </source>
</reference>
<dbReference type="EMBL" id="LK932505">
    <property type="protein sequence ID" value="CDS85539.1"/>
    <property type="molecule type" value="Genomic_DNA"/>
</dbReference>
<dbReference type="PANTHER" id="PTHR21716:SF62">
    <property type="entry name" value="TRANSPORT PROTEIN YDBI-RELATED"/>
    <property type="match status" value="1"/>
</dbReference>
<dbReference type="RefSeq" id="WP_003430799.1">
    <property type="nucleotide sequence ID" value="NZ_AP025558.1"/>
</dbReference>
<dbReference type="Proteomes" id="UP000878956">
    <property type="component" value="Unassembled WGS sequence"/>
</dbReference>
<gene>
    <name evidence="9" type="ORF">BN1095_440171</name>
    <name evidence="7" type="ORF">BN1096_520337</name>
    <name evidence="8" type="ORF">BN1097_630282</name>
    <name evidence="10" type="ORF">KRM00_002176</name>
    <name evidence="11" type="ORF">KRQ00_001037</name>
    <name evidence="14" type="ORF">SAMEA1402366_02871</name>
    <name evidence="13" type="ORF">SAMEA1402399_00368</name>
    <name evidence="12" type="ORF">SAMEA3375112_02333</name>
</gene>
<dbReference type="EMBL" id="FUPS01000007">
    <property type="protein sequence ID" value="SJS53243.1"/>
    <property type="molecule type" value="Genomic_DNA"/>
</dbReference>
<feature type="transmembrane region" description="Helical" evidence="6">
    <location>
        <begin position="16"/>
        <end position="49"/>
    </location>
</feature>
<feature type="transmembrane region" description="Helical" evidence="6">
    <location>
        <begin position="209"/>
        <end position="228"/>
    </location>
</feature>
<feature type="transmembrane region" description="Helical" evidence="6">
    <location>
        <begin position="234"/>
        <end position="258"/>
    </location>
</feature>
<evidence type="ECO:0000313" key="14">
    <source>
        <dbReference type="EMBL" id="VHY15340.1"/>
    </source>
</evidence>
<evidence type="ECO:0000313" key="11">
    <source>
        <dbReference type="EMBL" id="HBH2619301.1"/>
    </source>
</evidence>
<dbReference type="KEGG" id="pdf:CD630DERM_23760"/>